<proteinExistence type="predicted"/>
<gene>
    <name evidence="1" type="ORF">QFC20_004932</name>
</gene>
<accession>A0ACC2VVE9</accession>
<evidence type="ECO:0000313" key="1">
    <source>
        <dbReference type="EMBL" id="KAJ9102825.1"/>
    </source>
</evidence>
<reference evidence="1" key="1">
    <citation type="submission" date="2023-04" db="EMBL/GenBank/DDBJ databases">
        <title>Draft Genome sequencing of Naganishia species isolated from polar environments using Oxford Nanopore Technology.</title>
        <authorList>
            <person name="Leo P."/>
            <person name="Venkateswaran K."/>
        </authorList>
    </citation>
    <scope>NUCLEOTIDE SEQUENCE</scope>
    <source>
        <strain evidence="1">MNA-CCFEE 5262</strain>
    </source>
</reference>
<dbReference type="Proteomes" id="UP001230649">
    <property type="component" value="Unassembled WGS sequence"/>
</dbReference>
<sequence>MSYNTWQIDTQSLGSTSQQPTSRNPSFGTNSVGMIMTAGIEEAACQEHPGIIFGSKCVKIEANGEFLLHRRQLKDRFGLVESSNPNYNADLGALRELFGLSVTGSSKGHQTFENHLRAKYNAAVTFHCANTLGKHITEISWKGGSPQAQEIEACLDTYPGTVHIWAHIEDMQALFFAREGFFLSEKGRAFGGTRWRPTFDQKLRAKYRMAVNAAYAWASGTEPEEIRWDPGNPDKLRFQEWLEHNPGTVHVFVDEKDMHAEFRPAQAGLFCKSQF</sequence>
<comment type="caution">
    <text evidence="1">The sequence shown here is derived from an EMBL/GenBank/DDBJ whole genome shotgun (WGS) entry which is preliminary data.</text>
</comment>
<protein>
    <submittedName>
        <fullName evidence="1">Uncharacterized protein</fullName>
    </submittedName>
</protein>
<dbReference type="EMBL" id="JASBWS010000062">
    <property type="protein sequence ID" value="KAJ9102825.1"/>
    <property type="molecule type" value="Genomic_DNA"/>
</dbReference>
<name>A0ACC2VVE9_9TREE</name>
<keyword evidence="2" id="KW-1185">Reference proteome</keyword>
<organism evidence="1 2">
    <name type="scientific">Naganishia adeliensis</name>
    <dbReference type="NCBI Taxonomy" id="92952"/>
    <lineage>
        <taxon>Eukaryota</taxon>
        <taxon>Fungi</taxon>
        <taxon>Dikarya</taxon>
        <taxon>Basidiomycota</taxon>
        <taxon>Agaricomycotina</taxon>
        <taxon>Tremellomycetes</taxon>
        <taxon>Filobasidiales</taxon>
        <taxon>Filobasidiaceae</taxon>
        <taxon>Naganishia</taxon>
    </lineage>
</organism>
<evidence type="ECO:0000313" key="2">
    <source>
        <dbReference type="Proteomes" id="UP001230649"/>
    </source>
</evidence>